<feature type="transmembrane region" description="Helical" evidence="1">
    <location>
        <begin position="217"/>
        <end position="240"/>
    </location>
</feature>
<sequence>MTGNSANSRQDFWPWVRAALAFSPIDDRVLRDTDLPLTYRVNDYQAMVRQGISWREKRTYLLILLLAAAMVEVSRRTGSGVPAALAAVLYGLAITIGMRTFRWRAGASGETHRAVAETLKSMAWLYMVHGGPFHSRATDPDALFAERLEASLLKLKRVGLSDQNYTPTSFAAAQITPAMRTVRSKSFETRREIYLRDRLLEQSVWYRNSAARAHTAFVRWSVVTTILTLLALLAAVLQAVGLADSWSIAGLFSASIAAAVAWQELRQHGPRAYAFGLIVQELEMLRVVLANTVTEEGWADAVADAEQLVSPQYADLLMRVGA</sequence>
<name>A0ABU0S3R8_9ACTN</name>
<reference evidence="4 5" key="1">
    <citation type="submission" date="2023-07" db="EMBL/GenBank/DDBJ databases">
        <title>Comparative genomics of wheat-associated soil bacteria to identify genetic determinants of phenazine resistance.</title>
        <authorList>
            <person name="Mouncey N."/>
        </authorList>
    </citation>
    <scope>NUCLEOTIDE SEQUENCE [LARGE SCALE GENOMIC DNA]</scope>
    <source>
        <strain evidence="4 5">W2I16</strain>
    </source>
</reference>
<feature type="domain" description="SMODS and SLOG-associating 2TM effector" evidence="2">
    <location>
        <begin position="194"/>
        <end position="314"/>
    </location>
</feature>
<comment type="caution">
    <text evidence="4">The sequence shown here is derived from an EMBL/GenBank/DDBJ whole genome shotgun (WGS) entry which is preliminary data.</text>
</comment>
<proteinExistence type="predicted"/>
<protein>
    <recommendedName>
        <fullName evidence="6">DUF4231 domain-containing protein</fullName>
    </recommendedName>
</protein>
<dbReference type="RefSeq" id="WP_307631322.1">
    <property type="nucleotide sequence ID" value="NZ_JAUSZS010000009.1"/>
</dbReference>
<dbReference type="NCBIfam" id="NF033634">
    <property type="entry name" value="SLATT_1"/>
    <property type="match status" value="1"/>
</dbReference>
<evidence type="ECO:0008006" key="6">
    <source>
        <dbReference type="Google" id="ProtNLM"/>
    </source>
</evidence>
<dbReference type="InterPro" id="IPR040884">
    <property type="entry name" value="SLATT_1"/>
</dbReference>
<keyword evidence="1" id="KW-0472">Membrane</keyword>
<keyword evidence="5" id="KW-1185">Reference proteome</keyword>
<keyword evidence="1" id="KW-1133">Transmembrane helix</keyword>
<dbReference type="EMBL" id="JAUSZS010000009">
    <property type="protein sequence ID" value="MDQ0938072.1"/>
    <property type="molecule type" value="Genomic_DNA"/>
</dbReference>
<evidence type="ECO:0000259" key="2">
    <source>
        <dbReference type="Pfam" id="PF18181"/>
    </source>
</evidence>
<evidence type="ECO:0000313" key="4">
    <source>
        <dbReference type="EMBL" id="MDQ0938072.1"/>
    </source>
</evidence>
<evidence type="ECO:0000313" key="5">
    <source>
        <dbReference type="Proteomes" id="UP001223072"/>
    </source>
</evidence>
<gene>
    <name evidence="4" type="ORF">QFZ49_008054</name>
</gene>
<dbReference type="NCBIfam" id="NF033610">
    <property type="entry name" value="SLATT_3"/>
    <property type="match status" value="1"/>
</dbReference>
<accession>A0ABU0S3R8</accession>
<dbReference type="Pfam" id="PF18181">
    <property type="entry name" value="SLATT_1"/>
    <property type="match status" value="1"/>
</dbReference>
<evidence type="ECO:0000259" key="3">
    <source>
        <dbReference type="Pfam" id="PF18184"/>
    </source>
</evidence>
<feature type="transmembrane region" description="Helical" evidence="1">
    <location>
        <begin position="81"/>
        <end position="98"/>
    </location>
</feature>
<organism evidence="4 5">
    <name type="scientific">Streptomyces turgidiscabies</name>
    <dbReference type="NCBI Taxonomy" id="85558"/>
    <lineage>
        <taxon>Bacteria</taxon>
        <taxon>Bacillati</taxon>
        <taxon>Actinomycetota</taxon>
        <taxon>Actinomycetes</taxon>
        <taxon>Kitasatosporales</taxon>
        <taxon>Streptomycetaceae</taxon>
        <taxon>Streptomyces</taxon>
    </lineage>
</organism>
<dbReference type="Proteomes" id="UP001223072">
    <property type="component" value="Unassembled WGS sequence"/>
</dbReference>
<dbReference type="Pfam" id="PF18184">
    <property type="entry name" value="SLATT_3"/>
    <property type="match status" value="1"/>
</dbReference>
<dbReference type="InterPro" id="IPR041116">
    <property type="entry name" value="SLATT_3"/>
</dbReference>
<keyword evidence="1" id="KW-0812">Transmembrane</keyword>
<feature type="transmembrane region" description="Helical" evidence="1">
    <location>
        <begin position="59"/>
        <end position="75"/>
    </location>
</feature>
<evidence type="ECO:0000256" key="1">
    <source>
        <dbReference type="SAM" id="Phobius"/>
    </source>
</evidence>
<feature type="domain" description="SMODS and SLOG-associating 2TM effector" evidence="3">
    <location>
        <begin position="36"/>
        <end position="191"/>
    </location>
</feature>